<gene>
    <name evidence="2" type="ORF">GCM10010967_58020</name>
</gene>
<feature type="domain" description="DUF4055" evidence="1">
    <location>
        <begin position="131"/>
        <end position="275"/>
    </location>
</feature>
<comment type="caution">
    <text evidence="2">The sequence shown here is derived from an EMBL/GenBank/DDBJ whole genome shotgun (WGS) entry which is preliminary data.</text>
</comment>
<name>A0ABQ2IPM6_9BACT</name>
<sequence>MPVSQDNITVAQADALQIRPYLAFYKAESILNWEMARVNNAYRLVNLWLSEHFKNNEGEQEQQIRQLTFDKGVYTQLVWRQKSGEGTSKKETAEWYVDQTIVPQKGGSSFAEIPFYPVSARKPTIKIIAPPIDSLVDVNISHYQNSADLENGAHVSGLPTPYITGLSMDYNDQGQSVGPKLALGTWTAWILENAESKVGFVHVGADGFATLEKLLDRKEKQMASLGARMLSPEKNSAEAAQTHEIKRSGESSVLSATCGVIEHQIKKALRFAADWQGIQGDIPSN</sequence>
<accession>A0ABQ2IPM6</accession>
<evidence type="ECO:0000259" key="1">
    <source>
        <dbReference type="Pfam" id="PF13264"/>
    </source>
</evidence>
<dbReference type="InterPro" id="IPR025129">
    <property type="entry name" value="DUF4055"/>
</dbReference>
<protein>
    <recommendedName>
        <fullName evidence="1">DUF4055 domain-containing protein</fullName>
    </recommendedName>
</protein>
<proteinExistence type="predicted"/>
<dbReference type="EMBL" id="BMLI01000004">
    <property type="protein sequence ID" value="GGN14181.1"/>
    <property type="molecule type" value="Genomic_DNA"/>
</dbReference>
<evidence type="ECO:0000313" key="3">
    <source>
        <dbReference type="Proteomes" id="UP000632339"/>
    </source>
</evidence>
<keyword evidence="3" id="KW-1185">Reference proteome</keyword>
<evidence type="ECO:0000313" key="2">
    <source>
        <dbReference type="EMBL" id="GGN14181.1"/>
    </source>
</evidence>
<dbReference type="Proteomes" id="UP000632339">
    <property type="component" value="Unassembled WGS sequence"/>
</dbReference>
<organism evidence="2 3">
    <name type="scientific">Dyadobacter beijingensis</name>
    <dbReference type="NCBI Taxonomy" id="365489"/>
    <lineage>
        <taxon>Bacteria</taxon>
        <taxon>Pseudomonadati</taxon>
        <taxon>Bacteroidota</taxon>
        <taxon>Cytophagia</taxon>
        <taxon>Cytophagales</taxon>
        <taxon>Spirosomataceae</taxon>
        <taxon>Dyadobacter</taxon>
    </lineage>
</organism>
<reference evidence="3" key="1">
    <citation type="journal article" date="2019" name="Int. J. Syst. Evol. Microbiol.">
        <title>The Global Catalogue of Microorganisms (GCM) 10K type strain sequencing project: providing services to taxonomists for standard genome sequencing and annotation.</title>
        <authorList>
            <consortium name="The Broad Institute Genomics Platform"/>
            <consortium name="The Broad Institute Genome Sequencing Center for Infectious Disease"/>
            <person name="Wu L."/>
            <person name="Ma J."/>
        </authorList>
    </citation>
    <scope>NUCLEOTIDE SEQUENCE [LARGE SCALE GENOMIC DNA]</scope>
    <source>
        <strain evidence="3">CGMCC 1.6375</strain>
    </source>
</reference>
<dbReference type="Pfam" id="PF13264">
    <property type="entry name" value="DUF4055"/>
    <property type="match status" value="1"/>
</dbReference>